<dbReference type="CDD" id="cd01959">
    <property type="entry name" value="nsLTP2"/>
    <property type="match status" value="1"/>
</dbReference>
<gene>
    <name evidence="5" type="primary">LOC104720475</name>
</gene>
<name>A0ABM1QIM4_CAMSA</name>
<keyword evidence="1" id="KW-0813">Transport</keyword>
<feature type="signal peptide" evidence="3">
    <location>
        <begin position="1"/>
        <end position="19"/>
    </location>
</feature>
<dbReference type="InterPro" id="IPR033872">
    <property type="entry name" value="nsLTP2"/>
</dbReference>
<evidence type="ECO:0000313" key="4">
    <source>
        <dbReference type="Proteomes" id="UP000694864"/>
    </source>
</evidence>
<feature type="chain" id="PRO_5047079597" evidence="3">
    <location>
        <begin position="20"/>
        <end position="95"/>
    </location>
</feature>
<reference evidence="5" key="2">
    <citation type="submission" date="2025-08" db="UniProtKB">
        <authorList>
            <consortium name="RefSeq"/>
        </authorList>
    </citation>
    <scope>IDENTIFICATION</scope>
    <source>
        <tissue evidence="5">Leaf</tissue>
    </source>
</reference>
<evidence type="ECO:0000256" key="1">
    <source>
        <dbReference type="ARBA" id="ARBA00022448"/>
    </source>
</evidence>
<dbReference type="GeneID" id="104720475"/>
<keyword evidence="2" id="KW-0446">Lipid-binding</keyword>
<dbReference type="Proteomes" id="UP000694864">
    <property type="component" value="Chromosome 10"/>
</dbReference>
<dbReference type="PANTHER" id="PTHR33214">
    <property type="entry name" value="BIFUNCTIONAL INHIBITOR/LIPID-TRANSFER PROTEIN/SEED STORAGE 2S ALBUMIN SUPERFAMILY PROTEIN"/>
    <property type="match status" value="1"/>
</dbReference>
<dbReference type="InterPro" id="IPR036312">
    <property type="entry name" value="Bifun_inhib/LTP/seed_sf"/>
</dbReference>
<dbReference type="PANTHER" id="PTHR33214:SF47">
    <property type="entry name" value="BIFUNCTIONAL INHIBITOR_LIPID-TRANSFER PROTEIN_SEED STORAGE 2S ALBUMIN SUPERFAMILY PROTEIN"/>
    <property type="match status" value="1"/>
</dbReference>
<accession>A0ABM1QIM4</accession>
<dbReference type="Gene3D" id="1.10.110.10">
    <property type="entry name" value="Plant lipid-transfer and hydrophobic proteins"/>
    <property type="match status" value="1"/>
</dbReference>
<dbReference type="RefSeq" id="XP_019086612.1">
    <property type="nucleotide sequence ID" value="XM_019231067.1"/>
</dbReference>
<proteinExistence type="predicted"/>
<keyword evidence="4" id="KW-1185">Reference proteome</keyword>
<sequence length="95" mass="10316">MKFITILFMAFALSSLVLTKTTIVGEEVKAACVVADVQICKSAVTTETPRSKECCAKLNEQQSCLCDYLKDPSVSKYITAAKRVLAACDIPFLSC</sequence>
<protein>
    <submittedName>
        <fullName evidence="5">Non-specific lipid-transfer protein 2-like</fullName>
    </submittedName>
</protein>
<organism evidence="4 5">
    <name type="scientific">Camelina sativa</name>
    <name type="common">False flax</name>
    <name type="synonym">Myagrum sativum</name>
    <dbReference type="NCBI Taxonomy" id="90675"/>
    <lineage>
        <taxon>Eukaryota</taxon>
        <taxon>Viridiplantae</taxon>
        <taxon>Streptophyta</taxon>
        <taxon>Embryophyta</taxon>
        <taxon>Tracheophyta</taxon>
        <taxon>Spermatophyta</taxon>
        <taxon>Magnoliopsida</taxon>
        <taxon>eudicotyledons</taxon>
        <taxon>Gunneridae</taxon>
        <taxon>Pentapetalae</taxon>
        <taxon>rosids</taxon>
        <taxon>malvids</taxon>
        <taxon>Brassicales</taxon>
        <taxon>Brassicaceae</taxon>
        <taxon>Camelineae</taxon>
        <taxon>Camelina</taxon>
    </lineage>
</organism>
<evidence type="ECO:0000256" key="2">
    <source>
        <dbReference type="ARBA" id="ARBA00023121"/>
    </source>
</evidence>
<reference evidence="4" key="1">
    <citation type="journal article" date="2014" name="Nat. Commun.">
        <title>The emerging biofuel crop Camelina sativa retains a highly undifferentiated hexaploid genome structure.</title>
        <authorList>
            <person name="Kagale S."/>
            <person name="Koh C."/>
            <person name="Nixon J."/>
            <person name="Bollina V."/>
            <person name="Clarke W.E."/>
            <person name="Tuteja R."/>
            <person name="Spillane C."/>
            <person name="Robinson S.J."/>
            <person name="Links M.G."/>
            <person name="Clarke C."/>
            <person name="Higgins E.E."/>
            <person name="Huebert T."/>
            <person name="Sharpe A.G."/>
            <person name="Parkin I.A."/>
        </authorList>
    </citation>
    <scope>NUCLEOTIDE SEQUENCE [LARGE SCALE GENOMIC DNA]</scope>
    <source>
        <strain evidence="4">cv. DH55</strain>
    </source>
</reference>
<evidence type="ECO:0000256" key="3">
    <source>
        <dbReference type="SAM" id="SignalP"/>
    </source>
</evidence>
<keyword evidence="3" id="KW-0732">Signal</keyword>
<dbReference type="SUPFAM" id="SSF47699">
    <property type="entry name" value="Bifunctional inhibitor/lipid-transfer protein/seed storage 2S albumin"/>
    <property type="match status" value="1"/>
</dbReference>
<evidence type="ECO:0000313" key="5">
    <source>
        <dbReference type="RefSeq" id="XP_019086612.1"/>
    </source>
</evidence>